<proteinExistence type="predicted"/>
<dbReference type="KEGG" id="ptm:GSPATT00030794001"/>
<dbReference type="GeneID" id="5013337"/>
<name>A0BNN8_PARTE</name>
<dbReference type="EMBL" id="CT868007">
    <property type="protein sequence ID" value="CAK60155.1"/>
    <property type="molecule type" value="Genomic_DNA"/>
</dbReference>
<organism evidence="1 2">
    <name type="scientific">Paramecium tetraurelia</name>
    <dbReference type="NCBI Taxonomy" id="5888"/>
    <lineage>
        <taxon>Eukaryota</taxon>
        <taxon>Sar</taxon>
        <taxon>Alveolata</taxon>
        <taxon>Ciliophora</taxon>
        <taxon>Intramacronucleata</taxon>
        <taxon>Oligohymenophorea</taxon>
        <taxon>Peniculida</taxon>
        <taxon>Parameciidae</taxon>
        <taxon>Paramecium</taxon>
    </lineage>
</organism>
<protein>
    <submittedName>
        <fullName evidence="1">Uncharacterized protein</fullName>
    </submittedName>
</protein>
<dbReference type="OrthoDB" id="10306100at2759"/>
<dbReference type="HOGENOM" id="CLU_1380487_0_0_1"/>
<keyword evidence="2" id="KW-1185">Reference proteome</keyword>
<dbReference type="Proteomes" id="UP000000600">
    <property type="component" value="Unassembled WGS sequence"/>
</dbReference>
<dbReference type="AlphaFoldDB" id="A0BNN8"/>
<evidence type="ECO:0000313" key="2">
    <source>
        <dbReference type="Proteomes" id="UP000000600"/>
    </source>
</evidence>
<accession>A0BNN8</accession>
<dbReference type="RefSeq" id="XP_001427553.1">
    <property type="nucleotide sequence ID" value="XM_001427516.1"/>
</dbReference>
<reference evidence="1 2" key="1">
    <citation type="journal article" date="2006" name="Nature">
        <title>Global trends of whole-genome duplications revealed by the ciliate Paramecium tetraurelia.</title>
        <authorList>
            <consortium name="Genoscope"/>
            <person name="Aury J.-M."/>
            <person name="Jaillon O."/>
            <person name="Duret L."/>
            <person name="Noel B."/>
            <person name="Jubin C."/>
            <person name="Porcel B.M."/>
            <person name="Segurens B."/>
            <person name="Daubin V."/>
            <person name="Anthouard V."/>
            <person name="Aiach N."/>
            <person name="Arnaiz O."/>
            <person name="Billaut A."/>
            <person name="Beisson J."/>
            <person name="Blanc I."/>
            <person name="Bouhouche K."/>
            <person name="Camara F."/>
            <person name="Duharcourt S."/>
            <person name="Guigo R."/>
            <person name="Gogendeau D."/>
            <person name="Katinka M."/>
            <person name="Keller A.-M."/>
            <person name="Kissmehl R."/>
            <person name="Klotz C."/>
            <person name="Koll F."/>
            <person name="Le Moue A."/>
            <person name="Lepere C."/>
            <person name="Malinsky S."/>
            <person name="Nowacki M."/>
            <person name="Nowak J.K."/>
            <person name="Plattner H."/>
            <person name="Poulain J."/>
            <person name="Ruiz F."/>
            <person name="Serrano V."/>
            <person name="Zagulski M."/>
            <person name="Dessen P."/>
            <person name="Betermier M."/>
            <person name="Weissenbach J."/>
            <person name="Scarpelli C."/>
            <person name="Schachter V."/>
            <person name="Sperling L."/>
            <person name="Meyer E."/>
            <person name="Cohen J."/>
            <person name="Wincker P."/>
        </authorList>
    </citation>
    <scope>NUCLEOTIDE SEQUENCE [LARGE SCALE GENOMIC DNA]</scope>
    <source>
        <strain evidence="1 2">Stock d4-2</strain>
    </source>
</reference>
<sequence>MNQQLNHRIGKEHKVDIAEQRIRNLFNIDILQNVQVRRTQFIHSIHPNPKSLIQEGYIVHSIPLRNCDKMKIYNYPREKRDRSPLPTCTDQIPQITQEKIQRIMTTVKKDRSMNISIDNQSNIVAKMPAFYTKHQSNSKTQKSMLSTESFAIRIRSLSKVKDNLQDSSYFQQRSATPYKKQRLTQYKQFLQQQVNNFLQDSYFN</sequence>
<gene>
    <name evidence="1" type="ORF">GSPATT00030794001</name>
</gene>
<dbReference type="InParanoid" id="A0BNN8"/>
<evidence type="ECO:0000313" key="1">
    <source>
        <dbReference type="EMBL" id="CAK60155.1"/>
    </source>
</evidence>
<dbReference type="OMA" id="HSIHPNP"/>